<evidence type="ECO:0000313" key="2">
    <source>
        <dbReference type="Proteomes" id="UP001433508"/>
    </source>
</evidence>
<dbReference type="EMBL" id="MU971337">
    <property type="protein sequence ID" value="KAK9240846.1"/>
    <property type="molecule type" value="Genomic_DNA"/>
</dbReference>
<protein>
    <submittedName>
        <fullName evidence="1">Uncharacterized protein</fullName>
    </submittedName>
</protein>
<name>A0ACC3TB47_LIPKO</name>
<keyword evidence="2" id="KW-1185">Reference proteome</keyword>
<proteinExistence type="predicted"/>
<reference evidence="2" key="1">
    <citation type="journal article" date="2024" name="Front. Bioeng. Biotechnol.">
        <title>Genome-scale model development and genomic sequencing of the oleaginous clade Lipomyces.</title>
        <authorList>
            <person name="Czajka J.J."/>
            <person name="Han Y."/>
            <person name="Kim J."/>
            <person name="Mondo S.J."/>
            <person name="Hofstad B.A."/>
            <person name="Robles A."/>
            <person name="Haridas S."/>
            <person name="Riley R."/>
            <person name="LaButti K."/>
            <person name="Pangilinan J."/>
            <person name="Andreopoulos W."/>
            <person name="Lipzen A."/>
            <person name="Yan J."/>
            <person name="Wang M."/>
            <person name="Ng V."/>
            <person name="Grigoriev I.V."/>
            <person name="Spatafora J.W."/>
            <person name="Magnuson J.K."/>
            <person name="Baker S.E."/>
            <person name="Pomraning K.R."/>
        </authorList>
    </citation>
    <scope>NUCLEOTIDE SEQUENCE [LARGE SCALE GENOMIC DNA]</scope>
    <source>
        <strain evidence="2">CBS 7786</strain>
    </source>
</reference>
<sequence>MLPRSRRIEDLLKGVVDEPTSVRSTKKPDSIWWTALGRNKKAIILPVVFLGMTFAVLTMQLTAPKSTKHDAATAISDSVCPGLMTKIIDRKYKNITPEQKVQLLQTELRLRGR</sequence>
<dbReference type="Proteomes" id="UP001433508">
    <property type="component" value="Unassembled WGS sequence"/>
</dbReference>
<gene>
    <name evidence="1" type="ORF">V1525DRAFT_385148</name>
</gene>
<organism evidence="1 2">
    <name type="scientific">Lipomyces kononenkoae</name>
    <name type="common">Yeast</name>
    <dbReference type="NCBI Taxonomy" id="34357"/>
    <lineage>
        <taxon>Eukaryota</taxon>
        <taxon>Fungi</taxon>
        <taxon>Dikarya</taxon>
        <taxon>Ascomycota</taxon>
        <taxon>Saccharomycotina</taxon>
        <taxon>Lipomycetes</taxon>
        <taxon>Lipomycetales</taxon>
        <taxon>Lipomycetaceae</taxon>
        <taxon>Lipomyces</taxon>
    </lineage>
</organism>
<accession>A0ACC3TB47</accession>
<evidence type="ECO:0000313" key="1">
    <source>
        <dbReference type="EMBL" id="KAK9240846.1"/>
    </source>
</evidence>
<comment type="caution">
    <text evidence="1">The sequence shown here is derived from an EMBL/GenBank/DDBJ whole genome shotgun (WGS) entry which is preliminary data.</text>
</comment>